<evidence type="ECO:0000313" key="2">
    <source>
        <dbReference type="EMBL" id="OLF16094.1"/>
    </source>
</evidence>
<protein>
    <submittedName>
        <fullName evidence="2">Uncharacterized protein</fullName>
    </submittedName>
</protein>
<feature type="transmembrane region" description="Helical" evidence="1">
    <location>
        <begin position="48"/>
        <end position="66"/>
    </location>
</feature>
<keyword evidence="1" id="KW-0812">Transmembrane</keyword>
<keyword evidence="3" id="KW-1185">Reference proteome</keyword>
<feature type="transmembrane region" description="Helical" evidence="1">
    <location>
        <begin position="16"/>
        <end position="36"/>
    </location>
</feature>
<proteinExistence type="predicted"/>
<dbReference type="Proteomes" id="UP000185596">
    <property type="component" value="Unassembled WGS sequence"/>
</dbReference>
<reference evidence="2 3" key="1">
    <citation type="submission" date="2016-12" db="EMBL/GenBank/DDBJ databases">
        <title>The draft genome sequence of Actinophytocola sp. 11-183.</title>
        <authorList>
            <person name="Wang W."/>
            <person name="Yuan L."/>
        </authorList>
    </citation>
    <scope>NUCLEOTIDE SEQUENCE [LARGE SCALE GENOMIC DNA]</scope>
    <source>
        <strain evidence="2 3">11-183</strain>
    </source>
</reference>
<name>A0A1Q8CP08_9PSEU</name>
<organism evidence="2 3">
    <name type="scientific">Actinophytocola xanthii</name>
    <dbReference type="NCBI Taxonomy" id="1912961"/>
    <lineage>
        <taxon>Bacteria</taxon>
        <taxon>Bacillati</taxon>
        <taxon>Actinomycetota</taxon>
        <taxon>Actinomycetes</taxon>
        <taxon>Pseudonocardiales</taxon>
        <taxon>Pseudonocardiaceae</taxon>
    </lineage>
</organism>
<dbReference type="STRING" id="1912961.BU204_18240"/>
<dbReference type="RefSeq" id="WP_075126894.1">
    <property type="nucleotide sequence ID" value="NZ_MSIE01000032.1"/>
</dbReference>
<keyword evidence="1" id="KW-1133">Transmembrane helix</keyword>
<keyword evidence="1" id="KW-0472">Membrane</keyword>
<dbReference type="EMBL" id="MSIE01000032">
    <property type="protein sequence ID" value="OLF16094.1"/>
    <property type="molecule type" value="Genomic_DNA"/>
</dbReference>
<dbReference type="AlphaFoldDB" id="A0A1Q8CP08"/>
<sequence>MTAEGEPRRANGKKKILLAVLGFVLASVAVGVLVAHIEVTTGQTWPRWPLGALVVGPAVILLLRHVDPPSK</sequence>
<evidence type="ECO:0000256" key="1">
    <source>
        <dbReference type="SAM" id="Phobius"/>
    </source>
</evidence>
<accession>A0A1Q8CP08</accession>
<comment type="caution">
    <text evidence="2">The sequence shown here is derived from an EMBL/GenBank/DDBJ whole genome shotgun (WGS) entry which is preliminary data.</text>
</comment>
<evidence type="ECO:0000313" key="3">
    <source>
        <dbReference type="Proteomes" id="UP000185596"/>
    </source>
</evidence>
<gene>
    <name evidence="2" type="ORF">BU204_18240</name>
</gene>